<protein>
    <recommendedName>
        <fullName evidence="8">RING-type domain-containing protein</fullName>
    </recommendedName>
</protein>
<evidence type="ECO:0000313" key="10">
    <source>
        <dbReference type="Proteomes" id="UP000835052"/>
    </source>
</evidence>
<dbReference type="PROSITE" id="PS50089">
    <property type="entry name" value="ZF_RING_2"/>
    <property type="match status" value="1"/>
</dbReference>
<dbReference type="InterPro" id="IPR024766">
    <property type="entry name" value="Znf_RING_H2"/>
</dbReference>
<feature type="compositionally biased region" description="Basic and acidic residues" evidence="7">
    <location>
        <begin position="60"/>
        <end position="78"/>
    </location>
</feature>
<keyword evidence="3 6" id="KW-0863">Zinc-finger</keyword>
<dbReference type="GO" id="GO:0005634">
    <property type="term" value="C:nucleus"/>
    <property type="evidence" value="ECO:0007669"/>
    <property type="project" value="TreeGrafter"/>
</dbReference>
<dbReference type="PANTHER" id="PTHR45931">
    <property type="entry name" value="SI:CH211-59O9.10"/>
    <property type="match status" value="1"/>
</dbReference>
<evidence type="ECO:0000256" key="7">
    <source>
        <dbReference type="SAM" id="MobiDB-lite"/>
    </source>
</evidence>
<evidence type="ECO:0000259" key="8">
    <source>
        <dbReference type="PROSITE" id="PS50089"/>
    </source>
</evidence>
<dbReference type="PANTHER" id="PTHR45931:SF16">
    <property type="entry name" value="RING_U-BOX SUPERFAMILY PROTEIN"/>
    <property type="match status" value="1"/>
</dbReference>
<accession>A0A8S1HW80</accession>
<gene>
    <name evidence="9" type="ORF">CAUJ_LOCUS14450</name>
</gene>
<sequence length="166" mass="19067">MDSEYLREHGITVAAEFGTRPHVNILEVLMDLARNARSMLSPQDAEMYEMLGINPNSPKTSEKAIRALKRETPDDQKNSDAQCTICLEKVTEKCPLDEEKSVGDDPEKDVLLRMPCKHVYHEKCLLMWLDKTNTCPSCRHALKTVSEEEEERRKAMLEELHDSMFS</sequence>
<keyword evidence="4" id="KW-0833">Ubl conjugation pathway</keyword>
<dbReference type="GO" id="GO:0008270">
    <property type="term" value="F:zinc ion binding"/>
    <property type="evidence" value="ECO:0007669"/>
    <property type="project" value="UniProtKB-KW"/>
</dbReference>
<dbReference type="GO" id="GO:0006511">
    <property type="term" value="P:ubiquitin-dependent protein catabolic process"/>
    <property type="evidence" value="ECO:0007669"/>
    <property type="project" value="TreeGrafter"/>
</dbReference>
<keyword evidence="5" id="KW-0862">Zinc</keyword>
<evidence type="ECO:0000256" key="5">
    <source>
        <dbReference type="ARBA" id="ARBA00022833"/>
    </source>
</evidence>
<dbReference type="InterPro" id="IPR013083">
    <property type="entry name" value="Znf_RING/FYVE/PHD"/>
</dbReference>
<dbReference type="Gene3D" id="3.30.40.10">
    <property type="entry name" value="Zinc/RING finger domain, C3HC4 (zinc finger)"/>
    <property type="match status" value="1"/>
</dbReference>
<dbReference type="OrthoDB" id="5772480at2759"/>
<dbReference type="Proteomes" id="UP000835052">
    <property type="component" value="Unassembled WGS sequence"/>
</dbReference>
<name>A0A8S1HW80_9PELO</name>
<feature type="region of interest" description="Disordered" evidence="7">
    <location>
        <begin position="53"/>
        <end position="78"/>
    </location>
</feature>
<reference evidence="9" key="1">
    <citation type="submission" date="2020-10" db="EMBL/GenBank/DDBJ databases">
        <authorList>
            <person name="Kikuchi T."/>
        </authorList>
    </citation>
    <scope>NUCLEOTIDE SEQUENCE</scope>
    <source>
        <strain evidence="9">NKZ352</strain>
    </source>
</reference>
<evidence type="ECO:0000256" key="1">
    <source>
        <dbReference type="ARBA" id="ARBA00004906"/>
    </source>
</evidence>
<comment type="pathway">
    <text evidence="1">Protein modification; protein ubiquitination.</text>
</comment>
<dbReference type="Pfam" id="PF12678">
    <property type="entry name" value="zf-rbx1"/>
    <property type="match status" value="1"/>
</dbReference>
<dbReference type="AlphaFoldDB" id="A0A8S1HW80"/>
<evidence type="ECO:0000256" key="6">
    <source>
        <dbReference type="PROSITE-ProRule" id="PRU00175"/>
    </source>
</evidence>
<dbReference type="GO" id="GO:0031461">
    <property type="term" value="C:cullin-RING ubiquitin ligase complex"/>
    <property type="evidence" value="ECO:0007669"/>
    <property type="project" value="UniProtKB-ARBA"/>
</dbReference>
<evidence type="ECO:0000256" key="3">
    <source>
        <dbReference type="ARBA" id="ARBA00022771"/>
    </source>
</evidence>
<keyword evidence="10" id="KW-1185">Reference proteome</keyword>
<evidence type="ECO:0000256" key="2">
    <source>
        <dbReference type="ARBA" id="ARBA00022723"/>
    </source>
</evidence>
<organism evidence="9 10">
    <name type="scientific">Caenorhabditis auriculariae</name>
    <dbReference type="NCBI Taxonomy" id="2777116"/>
    <lineage>
        <taxon>Eukaryota</taxon>
        <taxon>Metazoa</taxon>
        <taxon>Ecdysozoa</taxon>
        <taxon>Nematoda</taxon>
        <taxon>Chromadorea</taxon>
        <taxon>Rhabditida</taxon>
        <taxon>Rhabditina</taxon>
        <taxon>Rhabditomorpha</taxon>
        <taxon>Rhabditoidea</taxon>
        <taxon>Rhabditidae</taxon>
        <taxon>Peloderinae</taxon>
        <taxon>Caenorhabditis</taxon>
    </lineage>
</organism>
<dbReference type="SMART" id="SM00184">
    <property type="entry name" value="RING"/>
    <property type="match status" value="1"/>
</dbReference>
<feature type="domain" description="RING-type" evidence="8">
    <location>
        <begin position="83"/>
        <end position="139"/>
    </location>
</feature>
<evidence type="ECO:0000313" key="9">
    <source>
        <dbReference type="EMBL" id="CAD6198544.1"/>
    </source>
</evidence>
<dbReference type="InterPro" id="IPR051834">
    <property type="entry name" value="RING_finger_E3_ligase"/>
</dbReference>
<dbReference type="SUPFAM" id="SSF57850">
    <property type="entry name" value="RING/U-box"/>
    <property type="match status" value="1"/>
</dbReference>
<dbReference type="GO" id="GO:0061630">
    <property type="term" value="F:ubiquitin protein ligase activity"/>
    <property type="evidence" value="ECO:0007669"/>
    <property type="project" value="TreeGrafter"/>
</dbReference>
<dbReference type="InterPro" id="IPR001841">
    <property type="entry name" value="Znf_RING"/>
</dbReference>
<dbReference type="EMBL" id="CAJGYM010000129">
    <property type="protein sequence ID" value="CAD6198544.1"/>
    <property type="molecule type" value="Genomic_DNA"/>
</dbReference>
<proteinExistence type="predicted"/>
<keyword evidence="2" id="KW-0479">Metal-binding</keyword>
<evidence type="ECO:0000256" key="4">
    <source>
        <dbReference type="ARBA" id="ARBA00022786"/>
    </source>
</evidence>
<comment type="caution">
    <text evidence="9">The sequence shown here is derived from an EMBL/GenBank/DDBJ whole genome shotgun (WGS) entry which is preliminary data.</text>
</comment>